<dbReference type="SUPFAM" id="SSF52540">
    <property type="entry name" value="P-loop containing nucleoside triphosphate hydrolases"/>
    <property type="match status" value="1"/>
</dbReference>
<keyword evidence="1" id="KW-0547">Nucleotide-binding</keyword>
<keyword evidence="3" id="KW-0812">Transmembrane</keyword>
<evidence type="ECO:0000313" key="4">
    <source>
        <dbReference type="EMBL" id="RHJ59942.1"/>
    </source>
</evidence>
<dbReference type="AlphaFoldDB" id="A0A415D234"/>
<proteinExistence type="predicted"/>
<keyword evidence="2" id="KW-0067">ATP-binding</keyword>
<dbReference type="CDD" id="cd05387">
    <property type="entry name" value="BY-kinase"/>
    <property type="match status" value="1"/>
</dbReference>
<feature type="transmembrane region" description="Helical" evidence="3">
    <location>
        <begin position="187"/>
        <end position="213"/>
    </location>
</feature>
<evidence type="ECO:0000256" key="2">
    <source>
        <dbReference type="ARBA" id="ARBA00022840"/>
    </source>
</evidence>
<dbReference type="GO" id="GO:0004713">
    <property type="term" value="F:protein tyrosine kinase activity"/>
    <property type="evidence" value="ECO:0007669"/>
    <property type="project" value="TreeGrafter"/>
</dbReference>
<keyword evidence="3" id="KW-0472">Membrane</keyword>
<comment type="caution">
    <text evidence="4">The sequence shown here is derived from an EMBL/GenBank/DDBJ whole genome shotgun (WGS) entry which is preliminary data.</text>
</comment>
<reference evidence="4 5" key="1">
    <citation type="submission" date="2018-08" db="EMBL/GenBank/DDBJ databases">
        <title>A genome reference for cultivated species of the human gut microbiota.</title>
        <authorList>
            <person name="Zou Y."/>
            <person name="Xue W."/>
            <person name="Luo G."/>
        </authorList>
    </citation>
    <scope>NUCLEOTIDE SEQUENCE [LARGE SCALE GENOMIC DNA]</scope>
    <source>
        <strain evidence="4 5">AM09-9</strain>
    </source>
</reference>
<dbReference type="EMBL" id="QRMI01000028">
    <property type="protein sequence ID" value="RHJ59942.1"/>
    <property type="molecule type" value="Genomic_DNA"/>
</dbReference>
<dbReference type="NCBIfam" id="TIGR01007">
    <property type="entry name" value="eps_fam"/>
    <property type="match status" value="1"/>
</dbReference>
<name>A0A415D234_9FIRM</name>
<protein>
    <submittedName>
        <fullName evidence="4">Uncharacterized protein</fullName>
    </submittedName>
</protein>
<evidence type="ECO:0000313" key="5">
    <source>
        <dbReference type="Proteomes" id="UP000285832"/>
    </source>
</evidence>
<dbReference type="Pfam" id="PF10609">
    <property type="entry name" value="ParA"/>
    <property type="match status" value="1"/>
</dbReference>
<gene>
    <name evidence="4" type="ORF">DW116_10450</name>
</gene>
<dbReference type="GO" id="GO:0005886">
    <property type="term" value="C:plasma membrane"/>
    <property type="evidence" value="ECO:0007669"/>
    <property type="project" value="TreeGrafter"/>
</dbReference>
<dbReference type="InterPro" id="IPR033756">
    <property type="entry name" value="YlxH/NBP35"/>
</dbReference>
<accession>A0A415D234</accession>
<evidence type="ECO:0000256" key="3">
    <source>
        <dbReference type="SAM" id="Phobius"/>
    </source>
</evidence>
<dbReference type="Gene3D" id="3.40.50.300">
    <property type="entry name" value="P-loop containing nucleotide triphosphate hydrolases"/>
    <property type="match status" value="1"/>
</dbReference>
<organism evidence="4 5">
    <name type="scientific">[Ruminococcus] lactaris</name>
    <dbReference type="NCBI Taxonomy" id="46228"/>
    <lineage>
        <taxon>Bacteria</taxon>
        <taxon>Bacillati</taxon>
        <taxon>Bacillota</taxon>
        <taxon>Clostridia</taxon>
        <taxon>Lachnospirales</taxon>
        <taxon>Lachnospiraceae</taxon>
        <taxon>Mediterraneibacter</taxon>
    </lineage>
</organism>
<dbReference type="PANTHER" id="PTHR32309:SF13">
    <property type="entry name" value="FERRIC ENTEROBACTIN TRANSPORT PROTEIN FEPE"/>
    <property type="match status" value="1"/>
</dbReference>
<dbReference type="GO" id="GO:0005524">
    <property type="term" value="F:ATP binding"/>
    <property type="evidence" value="ECO:0007669"/>
    <property type="project" value="UniProtKB-KW"/>
</dbReference>
<keyword evidence="3" id="KW-1133">Transmembrane helix</keyword>
<evidence type="ECO:0000256" key="1">
    <source>
        <dbReference type="ARBA" id="ARBA00022741"/>
    </source>
</evidence>
<sequence>MQGSKQMQTEEQRNITEAEEMEKIDLVSWLQDYLSCLKKFWLQFLLIFVIVAGISVSYFEFTYEPVYSVKITYAASGTEYMTVNSAVAKRLSKSIPVLTANDEFKKDLLSAVDGEVSGGFSIVSSNTDESNFFSVTISTNDYESVNPLLEAFQKVYPKWVSKTTGTVELQIVDKAASSGRPVNVNSLAAIFAKGFLAGLVVCFALATVYLLSVRTVRKESDMKRITSARCISCIPEVVPKKRSNNKKLKLLITNKRIDWGFKQSMLMIQSRLQQIMRRTGDKVLLITSTIPAEGKTMTSVNMALAFAQEGMKVALLDGDLRKPSVSELMKLPEGPGLTEYFRGESTPEEIQVVKDGVTFFRAGQKKGKVSGLIDEEKMNSLLEKLRKEYDVILMDAAPSYVFSDAMILSSYADKVLYVVGVDKADAKEIRVGMNSFEEKEKLIGYVINRDTGGYISQSGYGYGYGRYGKYQKYRKYAELDEETMNTEDTL</sequence>
<dbReference type="InterPro" id="IPR027417">
    <property type="entry name" value="P-loop_NTPase"/>
</dbReference>
<dbReference type="PANTHER" id="PTHR32309">
    <property type="entry name" value="TYROSINE-PROTEIN KINASE"/>
    <property type="match status" value="1"/>
</dbReference>
<dbReference type="InterPro" id="IPR050445">
    <property type="entry name" value="Bact_polysacc_biosynth/exp"/>
</dbReference>
<dbReference type="InterPro" id="IPR005702">
    <property type="entry name" value="Wzc-like_C"/>
</dbReference>
<feature type="transmembrane region" description="Helical" evidence="3">
    <location>
        <begin position="40"/>
        <end position="59"/>
    </location>
</feature>
<dbReference type="Proteomes" id="UP000285832">
    <property type="component" value="Unassembled WGS sequence"/>
</dbReference>